<name>A0A8J2M377_9BILA</name>
<evidence type="ECO:0000313" key="4">
    <source>
        <dbReference type="Proteomes" id="UP000746747"/>
    </source>
</evidence>
<dbReference type="Proteomes" id="UP000746747">
    <property type="component" value="Unassembled WGS sequence"/>
</dbReference>
<feature type="region of interest" description="Disordered" evidence="2">
    <location>
        <begin position="1"/>
        <end position="28"/>
    </location>
</feature>
<sequence>MGDAVRNAAMSRSGYMGSARKDNAEEVAKRRAAIQQEIEQRQKLARKLQDEKMARAVAQKEGHLLKQRKAQQREMLRAKAVLDRRAQALAEKEKEKKEALLAKTHALASHFIAQHKSRPYAFGSSTPRELEYLTQLSKEQKVYDHKLMPSDRSSAAASGSSSHVTLTPPYNSRNYIGASMTGSLYVARPDLKARHKHTSNCMTQSMMITPKPIKTTKINQTPVHRQSMVQHPITATKTASYILNEVPIRTKKLVQQHVSPLYGQKPRTVQSKPSEMKTDTLKAKPVSVSRRIHKSAEQVMKSTTNNEVNTEVVLGKSLDDQMSKTLVILEDYSKVQVDIATTEVKNTVDIKEVINLVPDTNRTKKLDGECVAMEVSDEKERVEPADYVSEIVKSDMRNDDDHKGMKEKIIHESALDCTTEATVAEDVLLLDLSSERGNSVNETKTDTPAVVTMINMFVGKEAGMCEKQEKENDVLKETLVELRGTMKISERDHDDSLTVCLDSSQIKAVDEERGNLGSTAKVFAEKELLAMNERLPETEGDSRQEEVAIQKPCEITEDEKKSNAFEADKNFTKEQIESSTQNNSALKGDEIKTVAEDLKLSEEKNSVGEKRRIQDELLEREQREREMRKAKLASIMSRTRGGTSSVAVVPPVLHIENSEIGTLKHGTGVPLSNEYTPVKNALSHTTASVLQKLATTNPKLLSVLQRNGSNQSLADELSEADPSMSITLPGQPVEAIASHEGSSTVRHSPFEPDVNHRPVAMK</sequence>
<evidence type="ECO:0000256" key="1">
    <source>
        <dbReference type="SAM" id="Coils"/>
    </source>
</evidence>
<keyword evidence="1" id="KW-0175">Coiled coil</keyword>
<feature type="compositionally biased region" description="Low complexity" evidence="2">
    <location>
        <begin position="153"/>
        <end position="162"/>
    </location>
</feature>
<feature type="region of interest" description="Disordered" evidence="2">
    <location>
        <begin position="147"/>
        <end position="172"/>
    </location>
</feature>
<keyword evidence="4" id="KW-1185">Reference proteome</keyword>
<evidence type="ECO:0000313" key="3">
    <source>
        <dbReference type="EMBL" id="CAG9538427.1"/>
    </source>
</evidence>
<feature type="region of interest" description="Disordered" evidence="2">
    <location>
        <begin position="737"/>
        <end position="762"/>
    </location>
</feature>
<evidence type="ECO:0000256" key="2">
    <source>
        <dbReference type="SAM" id="MobiDB-lite"/>
    </source>
</evidence>
<organism evidence="3 4">
    <name type="scientific">Cercopithifilaria johnstoni</name>
    <dbReference type="NCBI Taxonomy" id="2874296"/>
    <lineage>
        <taxon>Eukaryota</taxon>
        <taxon>Metazoa</taxon>
        <taxon>Ecdysozoa</taxon>
        <taxon>Nematoda</taxon>
        <taxon>Chromadorea</taxon>
        <taxon>Rhabditida</taxon>
        <taxon>Spirurina</taxon>
        <taxon>Spiruromorpha</taxon>
        <taxon>Filarioidea</taxon>
        <taxon>Onchocercidae</taxon>
        <taxon>Cercopithifilaria</taxon>
    </lineage>
</organism>
<feature type="compositionally biased region" description="Basic and acidic residues" evidence="2">
    <location>
        <begin position="19"/>
        <end position="28"/>
    </location>
</feature>
<accession>A0A8J2M377</accession>
<gene>
    <name evidence="3" type="ORF">CJOHNSTONI_LOCUS8137</name>
</gene>
<feature type="compositionally biased region" description="Polar residues" evidence="2">
    <location>
        <begin position="163"/>
        <end position="172"/>
    </location>
</feature>
<feature type="coiled-coil region" evidence="1">
    <location>
        <begin position="31"/>
        <end position="98"/>
    </location>
</feature>
<dbReference type="EMBL" id="CAKAEH010001657">
    <property type="protein sequence ID" value="CAG9538427.1"/>
    <property type="molecule type" value="Genomic_DNA"/>
</dbReference>
<reference evidence="3" key="1">
    <citation type="submission" date="2021-09" db="EMBL/GenBank/DDBJ databases">
        <authorList>
            <consortium name="Pathogen Informatics"/>
        </authorList>
    </citation>
    <scope>NUCLEOTIDE SEQUENCE</scope>
</reference>
<feature type="region of interest" description="Disordered" evidence="2">
    <location>
        <begin position="264"/>
        <end position="288"/>
    </location>
</feature>
<comment type="caution">
    <text evidence="3">The sequence shown here is derived from an EMBL/GenBank/DDBJ whole genome shotgun (WGS) entry which is preliminary data.</text>
</comment>
<dbReference type="AlphaFoldDB" id="A0A8J2M377"/>
<protein>
    <submittedName>
        <fullName evidence="3">Uncharacterized protein</fullName>
    </submittedName>
</protein>
<proteinExistence type="predicted"/>
<dbReference type="OrthoDB" id="5843528at2759"/>